<evidence type="ECO:0000256" key="7">
    <source>
        <dbReference type="ARBA" id="ARBA00023015"/>
    </source>
</evidence>
<evidence type="ECO:0000256" key="5">
    <source>
        <dbReference type="ARBA" id="ARBA00022824"/>
    </source>
</evidence>
<feature type="compositionally biased region" description="Polar residues" evidence="13">
    <location>
        <begin position="162"/>
        <end position="173"/>
    </location>
</feature>
<comment type="similarity">
    <text evidence="2">Belongs to the CNOT2/3/5 family.</text>
</comment>
<protein>
    <recommendedName>
        <fullName evidence="12">Coupling of ubiquitin conjugation to ER degradation protein 1</fullName>
    </recommendedName>
</protein>
<dbReference type="Gene3D" id="2.30.30.1020">
    <property type="entry name" value="CCR4-NOT complex subunit 2/3/5, C-terminal domain"/>
    <property type="match status" value="1"/>
</dbReference>
<dbReference type="GO" id="GO:0006355">
    <property type="term" value="P:regulation of DNA-templated transcription"/>
    <property type="evidence" value="ECO:0007669"/>
    <property type="project" value="InterPro"/>
</dbReference>
<evidence type="ECO:0000256" key="10">
    <source>
        <dbReference type="ARBA" id="ARBA00037847"/>
    </source>
</evidence>
<dbReference type="AlphaFoldDB" id="A0A8K0J1K7"/>
<dbReference type="SMART" id="SM00546">
    <property type="entry name" value="CUE"/>
    <property type="match status" value="1"/>
</dbReference>
<keyword evidence="16" id="KW-1185">Reference proteome</keyword>
<feature type="compositionally biased region" description="Low complexity" evidence="13">
    <location>
        <begin position="657"/>
        <end position="670"/>
    </location>
</feature>
<feature type="compositionally biased region" description="Low complexity" evidence="13">
    <location>
        <begin position="98"/>
        <end position="108"/>
    </location>
</feature>
<dbReference type="Gene3D" id="1.10.8.10">
    <property type="entry name" value="DNA helicase RuvA subunit, C-terminal domain"/>
    <property type="match status" value="1"/>
</dbReference>
<keyword evidence="9" id="KW-0804">Transcription</keyword>
<dbReference type="EMBL" id="SRPY01000901">
    <property type="protein sequence ID" value="KAG5916327.1"/>
    <property type="molecule type" value="Genomic_DNA"/>
</dbReference>
<comment type="similarity">
    <text evidence="11">Belongs to the CUE1 family.</text>
</comment>
<dbReference type="InterPro" id="IPR007282">
    <property type="entry name" value="NOT2/3/5_C"/>
</dbReference>
<feature type="region of interest" description="Disordered" evidence="13">
    <location>
        <begin position="691"/>
        <end position="720"/>
    </location>
</feature>
<comment type="subcellular location">
    <subcellularLocation>
        <location evidence="10">Endomembrane system</location>
        <topology evidence="10">Single-pass membrane protein</topology>
    </subcellularLocation>
    <subcellularLocation>
        <location evidence="1">Endoplasmic reticulum membrane</location>
    </subcellularLocation>
</comment>
<evidence type="ECO:0000313" key="16">
    <source>
        <dbReference type="Proteomes" id="UP000811619"/>
    </source>
</evidence>
<dbReference type="InterPro" id="IPR040168">
    <property type="entry name" value="Not2/3/5"/>
</dbReference>
<keyword evidence="7" id="KW-0805">Transcription regulation</keyword>
<feature type="region of interest" description="Disordered" evidence="13">
    <location>
        <begin position="224"/>
        <end position="279"/>
    </location>
</feature>
<dbReference type="GO" id="GO:0030015">
    <property type="term" value="C:CCR4-NOT core complex"/>
    <property type="evidence" value="ECO:0007669"/>
    <property type="project" value="InterPro"/>
</dbReference>
<evidence type="ECO:0000259" key="14">
    <source>
        <dbReference type="PROSITE" id="PS51140"/>
    </source>
</evidence>
<feature type="domain" description="CUE" evidence="14">
    <location>
        <begin position="599"/>
        <end position="642"/>
    </location>
</feature>
<dbReference type="GO" id="GO:0005789">
    <property type="term" value="C:endoplasmic reticulum membrane"/>
    <property type="evidence" value="ECO:0007669"/>
    <property type="project" value="UniProtKB-SubCell"/>
</dbReference>
<evidence type="ECO:0000256" key="11">
    <source>
        <dbReference type="ARBA" id="ARBA00061383"/>
    </source>
</evidence>
<dbReference type="PROSITE" id="PS51140">
    <property type="entry name" value="CUE"/>
    <property type="match status" value="1"/>
</dbReference>
<keyword evidence="3" id="KW-0812">Transmembrane</keyword>
<reference evidence="15" key="1">
    <citation type="journal article" date="2020" name="bioRxiv">
        <title>Whole genome comparisons of ergot fungi reveals the divergence and evolution of species within the genus Claviceps are the result of varying mechanisms driving genome evolution and host range expansion.</title>
        <authorList>
            <person name="Wyka S.A."/>
            <person name="Mondo S.J."/>
            <person name="Liu M."/>
            <person name="Dettman J."/>
            <person name="Nalam V."/>
            <person name="Broders K.D."/>
        </authorList>
    </citation>
    <scope>NUCLEOTIDE SEQUENCE</scope>
    <source>
        <strain evidence="15">CCC 489</strain>
    </source>
</reference>
<evidence type="ECO:0000256" key="13">
    <source>
        <dbReference type="SAM" id="MobiDB-lite"/>
    </source>
</evidence>
<accession>A0A8K0J1K7</accession>
<keyword evidence="8" id="KW-0472">Membrane</keyword>
<evidence type="ECO:0000256" key="2">
    <source>
        <dbReference type="ARBA" id="ARBA00007682"/>
    </source>
</evidence>
<feature type="region of interest" description="Disordered" evidence="13">
    <location>
        <begin position="644"/>
        <end position="679"/>
    </location>
</feature>
<dbReference type="InterPro" id="IPR003892">
    <property type="entry name" value="CUE"/>
</dbReference>
<organism evidence="15 16">
    <name type="scientific">Claviceps africana</name>
    <dbReference type="NCBI Taxonomy" id="83212"/>
    <lineage>
        <taxon>Eukaryota</taxon>
        <taxon>Fungi</taxon>
        <taxon>Dikarya</taxon>
        <taxon>Ascomycota</taxon>
        <taxon>Pezizomycotina</taxon>
        <taxon>Sordariomycetes</taxon>
        <taxon>Hypocreomycetidae</taxon>
        <taxon>Hypocreales</taxon>
        <taxon>Clavicipitaceae</taxon>
        <taxon>Claviceps</taxon>
    </lineage>
</organism>
<evidence type="ECO:0000256" key="6">
    <source>
        <dbReference type="ARBA" id="ARBA00022989"/>
    </source>
</evidence>
<name>A0A8K0J1K7_9HYPO</name>
<evidence type="ECO:0000256" key="4">
    <source>
        <dbReference type="ARBA" id="ARBA00022786"/>
    </source>
</evidence>
<keyword evidence="5" id="KW-0256">Endoplasmic reticulum</keyword>
<feature type="compositionally biased region" description="Polar residues" evidence="13">
    <location>
        <begin position="20"/>
        <end position="46"/>
    </location>
</feature>
<gene>
    <name evidence="15" type="ORF">E4U42_007712</name>
</gene>
<dbReference type="Proteomes" id="UP000811619">
    <property type="component" value="Unassembled WGS sequence"/>
</dbReference>
<dbReference type="SUPFAM" id="SSF46934">
    <property type="entry name" value="UBA-like"/>
    <property type="match status" value="1"/>
</dbReference>
<dbReference type="GO" id="GO:0043130">
    <property type="term" value="F:ubiquitin binding"/>
    <property type="evidence" value="ECO:0007669"/>
    <property type="project" value="InterPro"/>
</dbReference>
<evidence type="ECO:0000256" key="8">
    <source>
        <dbReference type="ARBA" id="ARBA00023136"/>
    </source>
</evidence>
<feature type="region of interest" description="Disordered" evidence="13">
    <location>
        <begin position="98"/>
        <end position="203"/>
    </location>
</feature>
<keyword evidence="6" id="KW-1133">Transmembrane helix</keyword>
<dbReference type="InterPro" id="IPR038635">
    <property type="entry name" value="CCR4-NOT_su2/3/5_C_sf"/>
</dbReference>
<dbReference type="Pfam" id="PF02845">
    <property type="entry name" value="CUE"/>
    <property type="match status" value="1"/>
</dbReference>
<evidence type="ECO:0000256" key="12">
    <source>
        <dbReference type="ARBA" id="ARBA00072899"/>
    </source>
</evidence>
<dbReference type="FunFam" id="1.10.8.10:FF:000050">
    <property type="entry name" value="Related to AMFR protein"/>
    <property type="match status" value="1"/>
</dbReference>
<proteinExistence type="inferred from homology"/>
<feature type="compositionally biased region" description="Basic and acidic residues" evidence="13">
    <location>
        <begin position="241"/>
        <end position="263"/>
    </location>
</feature>
<feature type="region of interest" description="Disordered" evidence="13">
    <location>
        <begin position="1"/>
        <end position="46"/>
    </location>
</feature>
<feature type="compositionally biased region" description="Basic and acidic residues" evidence="13">
    <location>
        <begin position="695"/>
        <end position="720"/>
    </location>
</feature>
<dbReference type="Pfam" id="PF04153">
    <property type="entry name" value="NOT2_3_5_C"/>
    <property type="match status" value="2"/>
</dbReference>
<keyword evidence="4" id="KW-0833">Ubl conjugation pathway</keyword>
<dbReference type="InterPro" id="IPR009060">
    <property type="entry name" value="UBA-like_sf"/>
</dbReference>
<evidence type="ECO:0000313" key="15">
    <source>
        <dbReference type="EMBL" id="KAG5916327.1"/>
    </source>
</evidence>
<sequence>MNRPGPVPQALRGMPGNFGGPQQNPQPGRSVSSRIPNGKLATNNGSGWAFGGNVPMGGAGFQNQVRQLGGNVSFAQSLSGSQPATPLDLSEFPSLSNNSQLNSANSGSMWASAGSRNIGGPVQRNQGTPVSSQQGAQEDMFGGASSRMANHQGSFRFGNEGNILSSSQGQSGTADEFPPLNRGGNGEIGSDRNQNLMSLGYGSQHGASGLHRGNGLLNALSANSRANDARSPPGIGLPRGQESKRSAADDDTRQKSSLREGKSGTRGGIGSNPSGAGANESLAAKLRDEKEAQAPEAVDPLPGMSDSDKYGIKGLRTLMNNNPDYHLMMMGTDPATMGLDMSSQEMITAQVKSLFDDKPPRPTLAATKVRLPECYNVTNVQPIETKIQNFSEETLFWIFYSCPIDAQQQLAAKELFVTRCTVFPPAACSGRASSNQVGRYSRNWRWHMRHQVWLTKDEHMTPQILSPNHERGFYVVWDPELWRKESRELTLFYGDLNTTLGQSPTLDYLVGRTLSSSPYIYLSLLCLEIDLNLVGPAGSKQVFFHRPGGSAQPDMANEQVSLPYLAGILLLSGLILRYLFFSGAPRSGPSRSPEDVRRARDAAVERIQQMFPQTDRRSVLWDLQRNGGSIQSTTERILAGRLETPPITFQPPPPAGQPSSGASTASAAQQVGKPSQPDLITRYNLKSKIAAGVDEEQRKDKGWSSNREERQSALQRRRDEMILAARRKMEAKIAAEKAAAQTES</sequence>
<dbReference type="GO" id="GO:0000289">
    <property type="term" value="P:nuclear-transcribed mRNA poly(A) tail shortening"/>
    <property type="evidence" value="ECO:0007669"/>
    <property type="project" value="UniProtKB-ARBA"/>
</dbReference>
<feature type="compositionally biased region" description="Polar residues" evidence="13">
    <location>
        <begin position="123"/>
        <end position="136"/>
    </location>
</feature>
<evidence type="ECO:0000256" key="3">
    <source>
        <dbReference type="ARBA" id="ARBA00022692"/>
    </source>
</evidence>
<dbReference type="OrthoDB" id="258627at2759"/>
<evidence type="ECO:0000256" key="1">
    <source>
        <dbReference type="ARBA" id="ARBA00004586"/>
    </source>
</evidence>
<dbReference type="PANTHER" id="PTHR23326">
    <property type="entry name" value="CCR4 NOT-RELATED"/>
    <property type="match status" value="1"/>
</dbReference>
<dbReference type="CDD" id="cd14424">
    <property type="entry name" value="CUE_Cue1p_like"/>
    <property type="match status" value="1"/>
</dbReference>
<comment type="caution">
    <text evidence="15">The sequence shown here is derived from an EMBL/GenBank/DDBJ whole genome shotgun (WGS) entry which is preliminary data.</text>
</comment>
<evidence type="ECO:0000256" key="9">
    <source>
        <dbReference type="ARBA" id="ARBA00023163"/>
    </source>
</evidence>